<evidence type="ECO:0000259" key="8">
    <source>
        <dbReference type="PROSITE" id="PS50250"/>
    </source>
</evidence>
<dbReference type="OrthoDB" id="295656at2759"/>
<comment type="caution">
    <text evidence="9">The sequence shown here is derived from an EMBL/GenBank/DDBJ whole genome shotgun (WGS) entry which is preliminary data.</text>
</comment>
<dbReference type="SMART" id="SM00088">
    <property type="entry name" value="PINT"/>
    <property type="match status" value="1"/>
</dbReference>
<evidence type="ECO:0000256" key="7">
    <source>
        <dbReference type="ARBA" id="ARBA00023242"/>
    </source>
</evidence>
<dbReference type="InterPro" id="IPR054559">
    <property type="entry name" value="PSMD12-CSN4-like_N"/>
</dbReference>
<comment type="similarity">
    <text evidence="3">Belongs to the CSN4 family.</text>
</comment>
<evidence type="ECO:0000313" key="9">
    <source>
        <dbReference type="EMBL" id="PXF41925.1"/>
    </source>
</evidence>
<dbReference type="InterPro" id="IPR036388">
    <property type="entry name" value="WH-like_DNA-bd_sf"/>
</dbReference>
<dbReference type="GO" id="GO:0008180">
    <property type="term" value="C:COP9 signalosome"/>
    <property type="evidence" value="ECO:0007669"/>
    <property type="project" value="UniProtKB-KW"/>
</dbReference>
<dbReference type="EMBL" id="NBIV01000185">
    <property type="protein sequence ID" value="PXF41925.1"/>
    <property type="molecule type" value="Genomic_DNA"/>
</dbReference>
<evidence type="ECO:0000256" key="3">
    <source>
        <dbReference type="ARBA" id="ARBA00010417"/>
    </source>
</evidence>
<organism evidence="9 10">
    <name type="scientific">Gracilariopsis chorda</name>
    <dbReference type="NCBI Taxonomy" id="448386"/>
    <lineage>
        <taxon>Eukaryota</taxon>
        <taxon>Rhodophyta</taxon>
        <taxon>Florideophyceae</taxon>
        <taxon>Rhodymeniophycidae</taxon>
        <taxon>Gracilariales</taxon>
        <taxon>Gracilariaceae</taxon>
        <taxon>Gracilariopsis</taxon>
    </lineage>
</organism>
<dbReference type="PROSITE" id="PS50250">
    <property type="entry name" value="PCI"/>
    <property type="match status" value="1"/>
</dbReference>
<dbReference type="PANTHER" id="PTHR10855">
    <property type="entry name" value="26S PROTEASOME NON-ATPASE REGULATORY SUBUNIT 12/COP9 SIGNALOSOME COMPLEX SUBUNIT 4"/>
    <property type="match status" value="1"/>
</dbReference>
<dbReference type="AlphaFoldDB" id="A0A2V3IIJ2"/>
<evidence type="ECO:0000256" key="5">
    <source>
        <dbReference type="ARBA" id="ARBA00022490"/>
    </source>
</evidence>
<keyword evidence="5" id="KW-0963">Cytoplasm</keyword>
<dbReference type="SUPFAM" id="SSF46785">
    <property type="entry name" value="Winged helix' DNA-binding domain"/>
    <property type="match status" value="1"/>
</dbReference>
<dbReference type="Proteomes" id="UP000247409">
    <property type="component" value="Unassembled WGS sequence"/>
</dbReference>
<reference evidence="9 10" key="1">
    <citation type="journal article" date="2018" name="Mol. Biol. Evol.">
        <title>Analysis of the draft genome of the red seaweed Gracilariopsis chorda provides insights into genome size evolution in Rhodophyta.</title>
        <authorList>
            <person name="Lee J."/>
            <person name="Yang E.C."/>
            <person name="Graf L."/>
            <person name="Yang J.H."/>
            <person name="Qiu H."/>
            <person name="Zel Zion U."/>
            <person name="Chan C.X."/>
            <person name="Stephens T.G."/>
            <person name="Weber A.P.M."/>
            <person name="Boo G.H."/>
            <person name="Boo S.M."/>
            <person name="Kim K.M."/>
            <person name="Shin Y."/>
            <person name="Jung M."/>
            <person name="Lee S.J."/>
            <person name="Yim H.S."/>
            <person name="Lee J.H."/>
            <person name="Bhattacharya D."/>
            <person name="Yoon H.S."/>
        </authorList>
    </citation>
    <scope>NUCLEOTIDE SEQUENCE [LARGE SCALE GENOMIC DNA]</scope>
    <source>
        <strain evidence="9 10">SKKU-2015</strain>
        <tissue evidence="9">Whole body</tissue>
    </source>
</reference>
<dbReference type="STRING" id="448386.A0A2V3IIJ2"/>
<comment type="subcellular location">
    <subcellularLocation>
        <location evidence="2">Cytoplasm</location>
    </subcellularLocation>
    <subcellularLocation>
        <location evidence="1">Nucleus</location>
    </subcellularLocation>
</comment>
<dbReference type="InterPro" id="IPR000717">
    <property type="entry name" value="PCI_dom"/>
</dbReference>
<dbReference type="Pfam" id="PF01399">
    <property type="entry name" value="PCI"/>
    <property type="match status" value="1"/>
</dbReference>
<gene>
    <name evidence="9" type="ORF">BWQ96_08377</name>
</gene>
<protein>
    <recommendedName>
        <fullName evidence="4">COP9 signalosome complex subunit 4</fullName>
    </recommendedName>
</protein>
<dbReference type="PANTHER" id="PTHR10855:SF2">
    <property type="entry name" value="COP9 SIGNALOSOME COMPLEX SUBUNIT 4"/>
    <property type="match status" value="1"/>
</dbReference>
<evidence type="ECO:0000256" key="2">
    <source>
        <dbReference type="ARBA" id="ARBA00004496"/>
    </source>
</evidence>
<dbReference type="Gene3D" id="1.10.10.10">
    <property type="entry name" value="Winged helix-like DNA-binding domain superfamily/Winged helix DNA-binding domain"/>
    <property type="match status" value="1"/>
</dbReference>
<keyword evidence="10" id="KW-1185">Reference proteome</keyword>
<keyword evidence="7" id="KW-0539">Nucleus</keyword>
<feature type="domain" description="PCI" evidence="8">
    <location>
        <begin position="226"/>
        <end position="393"/>
    </location>
</feature>
<proteinExistence type="inferred from homology"/>
<evidence type="ECO:0000313" key="10">
    <source>
        <dbReference type="Proteomes" id="UP000247409"/>
    </source>
</evidence>
<evidence type="ECO:0000256" key="1">
    <source>
        <dbReference type="ARBA" id="ARBA00004123"/>
    </source>
</evidence>
<name>A0A2V3IIJ2_9FLOR</name>
<dbReference type="Pfam" id="PF22241">
    <property type="entry name" value="PSMD12-CSN4_N"/>
    <property type="match status" value="1"/>
</dbReference>
<dbReference type="GO" id="GO:0005829">
    <property type="term" value="C:cytosol"/>
    <property type="evidence" value="ECO:0007669"/>
    <property type="project" value="TreeGrafter"/>
</dbReference>
<dbReference type="InterPro" id="IPR036390">
    <property type="entry name" value="WH_DNA-bd_sf"/>
</dbReference>
<accession>A0A2V3IIJ2</accession>
<evidence type="ECO:0000256" key="6">
    <source>
        <dbReference type="ARBA" id="ARBA00022790"/>
    </source>
</evidence>
<evidence type="ECO:0000256" key="4">
    <source>
        <dbReference type="ARBA" id="ARBA00014881"/>
    </source>
</evidence>
<dbReference type="InterPro" id="IPR040134">
    <property type="entry name" value="PSMD12/CSN4"/>
</dbReference>
<keyword evidence="6" id="KW-0736">Signalosome</keyword>
<sequence length="429" mass="47585">MDTPEITPSTDVEALRTENVTMTHPDIQQQQEVYYKHLCSLADPPRASSYTPFLQKAIATHDIPRITALATFLYSPTLPLPTARSVYSALANAILNLPSEQFDQGVSALLTVHNSVARAFAYESALLPLRERLSAEYEARGLFVRAAVVLVSVPTETRQSLPESSLLRFNLRVARLFAAAGETTCAERFLSRAASQLPTCTDEPLMLQHRAIHARLLDAKGRFVDASIKYYSLSQVAESAQYLDVMADASPALVSAVTCAILAPAGPRRSRMLAVLYNDERSRTLDLFPLLESIHMGRLLRQEQLEKFRPTLQPHQVMRLADGDTVLDRAVMEHNMLATSRLYESIGFKELGELLGVSATKAETTAADMIYEDRMKATIDQVEGRLQFASTSSLIERWDAHIASLCTAVDDCVEAIVNNFPQFTNHLET</sequence>